<name>A0ABP8QAF9_9GAMM</name>
<comment type="caution">
    <text evidence="1">The sequence shown here is derived from an EMBL/GenBank/DDBJ whole genome shotgun (WGS) entry which is preliminary data.</text>
</comment>
<accession>A0ABP8QAF9</accession>
<protein>
    <submittedName>
        <fullName evidence="1">Uncharacterized protein</fullName>
    </submittedName>
</protein>
<sequence>MLDDIQSFWDILFSENIDKYKYALSSMKKAWSQKKFRDKNVSKKQFSINMSVDIMPILNELVSMYEIRTNKNELIESLIRKEYESMKAKHRI</sequence>
<dbReference type="EMBL" id="BAABFC010000012">
    <property type="protein sequence ID" value="GAA4498764.1"/>
    <property type="molecule type" value="Genomic_DNA"/>
</dbReference>
<proteinExistence type="predicted"/>
<evidence type="ECO:0000313" key="1">
    <source>
        <dbReference type="EMBL" id="GAA4498764.1"/>
    </source>
</evidence>
<reference evidence="2" key="1">
    <citation type="journal article" date="2019" name="Int. J. Syst. Evol. Microbiol.">
        <title>The Global Catalogue of Microorganisms (GCM) 10K type strain sequencing project: providing services to taxonomists for standard genome sequencing and annotation.</title>
        <authorList>
            <consortium name="The Broad Institute Genomics Platform"/>
            <consortium name="The Broad Institute Genome Sequencing Center for Infectious Disease"/>
            <person name="Wu L."/>
            <person name="Ma J."/>
        </authorList>
    </citation>
    <scope>NUCLEOTIDE SEQUENCE [LARGE SCALE GENOMIC DNA]</scope>
    <source>
        <strain evidence="2">JCM 32226</strain>
    </source>
</reference>
<organism evidence="1 2">
    <name type="scientific">Pseudaeromonas paramecii</name>
    <dbReference type="NCBI Taxonomy" id="2138166"/>
    <lineage>
        <taxon>Bacteria</taxon>
        <taxon>Pseudomonadati</taxon>
        <taxon>Pseudomonadota</taxon>
        <taxon>Gammaproteobacteria</taxon>
        <taxon>Aeromonadales</taxon>
        <taxon>Aeromonadaceae</taxon>
        <taxon>Pseudaeromonas</taxon>
    </lineage>
</organism>
<dbReference type="Proteomes" id="UP001501321">
    <property type="component" value="Unassembled WGS sequence"/>
</dbReference>
<evidence type="ECO:0000313" key="2">
    <source>
        <dbReference type="Proteomes" id="UP001501321"/>
    </source>
</evidence>
<gene>
    <name evidence="1" type="ORF">GCM10023095_17800</name>
</gene>
<keyword evidence="2" id="KW-1185">Reference proteome</keyword>